<evidence type="ECO:0000313" key="1">
    <source>
        <dbReference type="EMBL" id="QCX38733.1"/>
    </source>
</evidence>
<dbReference type="OrthoDB" id="9794935at2"/>
<sequence length="149" mass="17265">MLGTLNKKQVEHLLYSSIIGRIGCHTDNITYVVPVTYAYDGKYIYGHTNEGMKIDMMRKNPLVCFEVDVIENMSNWRSVIAWGKFEELKTPKEREEGMLKLMDVVMPLMTGETTISHPMKDTYPKYIDAMQGVVYRIKLTEKTGRFEKT</sequence>
<gene>
    <name evidence="1" type="ORF">FF125_09915</name>
</gene>
<dbReference type="KEGG" id="fbe:FF125_09915"/>
<reference evidence="1 2" key="1">
    <citation type="submission" date="2019-05" db="EMBL/GenBank/DDBJ databases">
        <title>Algicella ahnfeltiae gen. nov., sp. nov., a novel marine bacterium of the family Flavobacteriaceae isolated from a red alga.</title>
        <authorList>
            <person name="Nedashkovskaya O.I."/>
            <person name="Kukhlevskiy A.D."/>
            <person name="Kim S.-G."/>
            <person name="Zhukova N.V."/>
            <person name="Mikhailov V.V."/>
        </authorList>
    </citation>
    <scope>NUCLEOTIDE SEQUENCE [LARGE SCALE GENOMIC DNA]</scope>
    <source>
        <strain evidence="1 2">10Alg115</strain>
    </source>
</reference>
<dbReference type="Proteomes" id="UP000306229">
    <property type="component" value="Chromosome"/>
</dbReference>
<keyword evidence="2" id="KW-1185">Reference proteome</keyword>
<dbReference type="InterPro" id="IPR024747">
    <property type="entry name" value="Pyridox_Oxase-rel"/>
</dbReference>
<evidence type="ECO:0000313" key="2">
    <source>
        <dbReference type="Proteomes" id="UP000306229"/>
    </source>
</evidence>
<dbReference type="AlphaFoldDB" id="A0A5B7TU20"/>
<proteinExistence type="predicted"/>
<dbReference type="InterPro" id="IPR012349">
    <property type="entry name" value="Split_barrel_FMN-bd"/>
</dbReference>
<dbReference type="PANTHER" id="PTHR34071:SF2">
    <property type="entry name" value="FLAVIN-NUCLEOTIDE-BINDING PROTEIN"/>
    <property type="match status" value="1"/>
</dbReference>
<dbReference type="SUPFAM" id="SSF50475">
    <property type="entry name" value="FMN-binding split barrel"/>
    <property type="match status" value="1"/>
</dbReference>
<organism evidence="1 2">
    <name type="scientific">Aureibaculum algae</name>
    <dbReference type="NCBI Taxonomy" id="2584122"/>
    <lineage>
        <taxon>Bacteria</taxon>
        <taxon>Pseudomonadati</taxon>
        <taxon>Bacteroidota</taxon>
        <taxon>Flavobacteriia</taxon>
        <taxon>Flavobacteriales</taxon>
        <taxon>Flavobacteriaceae</taxon>
        <taxon>Aureibaculum</taxon>
    </lineage>
</organism>
<dbReference type="RefSeq" id="WP_138949624.1">
    <property type="nucleotide sequence ID" value="NZ_CP040749.1"/>
</dbReference>
<dbReference type="Pfam" id="PF12900">
    <property type="entry name" value="Pyridox_ox_2"/>
    <property type="match status" value="1"/>
</dbReference>
<name>A0A5B7TU20_9FLAO</name>
<dbReference type="EMBL" id="CP040749">
    <property type="protein sequence ID" value="QCX38733.1"/>
    <property type="molecule type" value="Genomic_DNA"/>
</dbReference>
<accession>A0A5B7TU20</accession>
<dbReference type="PANTHER" id="PTHR34071">
    <property type="entry name" value="5-NITROIMIDAZOLE ANTIBIOTICS RESISTANCE PROTEIN, NIMA-FAMILY-RELATED PROTEIN-RELATED"/>
    <property type="match status" value="1"/>
</dbReference>
<dbReference type="Gene3D" id="2.30.110.10">
    <property type="entry name" value="Electron Transport, Fmn-binding Protein, Chain A"/>
    <property type="match status" value="1"/>
</dbReference>
<protein>
    <submittedName>
        <fullName evidence="1">Pyridoxamine 5'-phosphate oxidase family protein</fullName>
    </submittedName>
</protein>